<dbReference type="GO" id="GO:0005525">
    <property type="term" value="F:GTP binding"/>
    <property type="evidence" value="ECO:0007669"/>
    <property type="project" value="UniProtKB-KW"/>
</dbReference>
<dbReference type="Pfam" id="PF22594">
    <property type="entry name" value="GTP-eEF1A_C"/>
    <property type="match status" value="1"/>
</dbReference>
<name>A0A830H5H8_9CHLO</name>
<evidence type="ECO:0000313" key="9">
    <source>
        <dbReference type="Proteomes" id="UP000660262"/>
    </source>
</evidence>
<feature type="domain" description="Tr-type G" evidence="6">
    <location>
        <begin position="111"/>
        <end position="223"/>
    </location>
</feature>
<dbReference type="InterPro" id="IPR027417">
    <property type="entry name" value="P-loop_NTPase"/>
</dbReference>
<evidence type="ECO:0000313" key="8">
    <source>
        <dbReference type="EMBL" id="GHP01858.1"/>
    </source>
</evidence>
<dbReference type="Proteomes" id="UP000660262">
    <property type="component" value="Unassembled WGS sequence"/>
</dbReference>
<organism evidence="8 9">
    <name type="scientific">Pycnococcus provasolii</name>
    <dbReference type="NCBI Taxonomy" id="41880"/>
    <lineage>
        <taxon>Eukaryota</taxon>
        <taxon>Viridiplantae</taxon>
        <taxon>Chlorophyta</taxon>
        <taxon>Pseudoscourfieldiophyceae</taxon>
        <taxon>Pseudoscourfieldiales</taxon>
        <taxon>Pycnococcaceae</taxon>
        <taxon>Pycnococcus</taxon>
    </lineage>
</organism>
<dbReference type="SUPFAM" id="SSF52540">
    <property type="entry name" value="P-loop containing nucleoside triphosphate hydrolases"/>
    <property type="match status" value="1"/>
</dbReference>
<evidence type="ECO:0008006" key="10">
    <source>
        <dbReference type="Google" id="ProtNLM"/>
    </source>
</evidence>
<dbReference type="Gene3D" id="3.40.50.300">
    <property type="entry name" value="P-loop containing nucleotide triphosphate hydrolases"/>
    <property type="match status" value="1"/>
</dbReference>
<feature type="domain" description="GTP-eEF1A C-terminal" evidence="7">
    <location>
        <begin position="533"/>
        <end position="623"/>
    </location>
</feature>
<dbReference type="InterPro" id="IPR054696">
    <property type="entry name" value="GTP-eEF1A_C"/>
</dbReference>
<evidence type="ECO:0000256" key="3">
    <source>
        <dbReference type="ARBA" id="ARBA00022741"/>
    </source>
</evidence>
<evidence type="ECO:0000259" key="6">
    <source>
        <dbReference type="Pfam" id="PF00009"/>
    </source>
</evidence>
<protein>
    <recommendedName>
        <fullName evidence="10">Tr-type G domain-containing protein</fullName>
    </recommendedName>
</protein>
<feature type="compositionally biased region" description="Low complexity" evidence="5">
    <location>
        <begin position="81"/>
        <end position="104"/>
    </location>
</feature>
<dbReference type="EMBL" id="BNJQ01000002">
    <property type="protein sequence ID" value="GHP01858.1"/>
    <property type="molecule type" value="Genomic_DNA"/>
</dbReference>
<dbReference type="GO" id="GO:0003924">
    <property type="term" value="F:GTPase activity"/>
    <property type="evidence" value="ECO:0007669"/>
    <property type="project" value="InterPro"/>
</dbReference>
<dbReference type="InterPro" id="IPR009001">
    <property type="entry name" value="Transl_elong_EF1A/Init_IF2_C"/>
</dbReference>
<comment type="caution">
    <text evidence="8">The sequence shown here is derived from an EMBL/GenBank/DDBJ whole genome shotgun (WGS) entry which is preliminary data.</text>
</comment>
<dbReference type="PANTHER" id="PTHR23115">
    <property type="entry name" value="TRANSLATION FACTOR"/>
    <property type="match status" value="1"/>
</dbReference>
<evidence type="ECO:0000256" key="4">
    <source>
        <dbReference type="ARBA" id="ARBA00023134"/>
    </source>
</evidence>
<evidence type="ECO:0000259" key="7">
    <source>
        <dbReference type="Pfam" id="PF22594"/>
    </source>
</evidence>
<evidence type="ECO:0000256" key="2">
    <source>
        <dbReference type="ARBA" id="ARBA00007249"/>
    </source>
</evidence>
<proteinExistence type="inferred from homology"/>
<comment type="similarity">
    <text evidence="2">Belongs to the TRAFAC class translation factor GTPase superfamily. Classic translation factor GTPase family. EF-Tu/EF-1A subfamily.</text>
</comment>
<keyword evidence="3" id="KW-0547">Nucleotide-binding</keyword>
<dbReference type="InterPro" id="IPR050100">
    <property type="entry name" value="TRAFAC_GTPase_members"/>
</dbReference>
<dbReference type="InterPro" id="IPR000795">
    <property type="entry name" value="T_Tr_GTP-bd_dom"/>
</dbReference>
<evidence type="ECO:0000256" key="5">
    <source>
        <dbReference type="SAM" id="MobiDB-lite"/>
    </source>
</evidence>
<dbReference type="PRINTS" id="PR00315">
    <property type="entry name" value="ELONGATNFCT"/>
</dbReference>
<accession>A0A830H5H8</accession>
<evidence type="ECO:0000256" key="1">
    <source>
        <dbReference type="ARBA" id="ARBA00003982"/>
    </source>
</evidence>
<sequence length="643" mass="66929">MPRHASLYSADDYDDGYYYDDYDDEDDDYYDEEDEYGGGGGGARGGSSSSSQPAALKSSKSSKPQQPPPPVPFAPKKKKASQQQASANQSNAAAAAKQPAVPTTPATPAPHILFFGHVDAGKSTLVGRLMHATQAVTDADAARTLRDAKSAGKASFSWAWLVDETPQERARGVTEAVAMRATPATSALAGAVLLDAPGHRDFQPNVFSAMALCDAGIFVVDASGKHASKPLNEAEVFDAEGHYDGAAASLEYLALWAHLHANVWHSQHAAANGSEQLPDIASLRINGGGGSGSGRGARLVVVVTKMDAIGWDRERFDAVCACTRDRIDAAVRHIAPETQLNVTFVPVAATAQPGEGNVGGVGDDAAQLTSQASWVASESYPTLVDSVRQLAASCADDRLAHVEATQAVPWRFVVADADGATAKDATVYGRLVAGRIAAGSPQTLPAISTGLGICRSVVVDRARRLDDAPIVAIDGGGGSCALVAGEAARLRLQPEKKKGKGSSSGENYDSPLARAGCVLSGPPGSPAPVVAIRFRARLLVFRTSKPLLPGTAGEMLVHASRCEARVISFEQLHGNYALGSASTTVPRRAPRVLRAGDDATVLMEVSDGVVVEPFATCRALGAFGFAGVMALGQVVEVIDTKNL</sequence>
<dbReference type="SUPFAM" id="SSF50465">
    <property type="entry name" value="EF-Tu/eEF-1alpha/eIF2-gamma C-terminal domain"/>
    <property type="match status" value="1"/>
</dbReference>
<feature type="compositionally biased region" description="Low complexity" evidence="5">
    <location>
        <begin position="47"/>
        <end position="64"/>
    </location>
</feature>
<gene>
    <name evidence="8" type="ORF">PPROV_000061500</name>
</gene>
<keyword evidence="4" id="KW-0342">GTP-binding</keyword>
<feature type="compositionally biased region" description="Acidic residues" evidence="5">
    <location>
        <begin position="11"/>
        <end position="36"/>
    </location>
</feature>
<comment type="function">
    <text evidence="1">This protein promotes the GTP-dependent binding of aminoacyl-tRNA to the A-site of ribosomes during protein biosynthesis.</text>
</comment>
<dbReference type="Gene3D" id="2.40.30.10">
    <property type="entry name" value="Translation factors"/>
    <property type="match status" value="1"/>
</dbReference>
<dbReference type="AlphaFoldDB" id="A0A830H5H8"/>
<dbReference type="Pfam" id="PF00009">
    <property type="entry name" value="GTP_EFTU"/>
    <property type="match status" value="1"/>
</dbReference>
<dbReference type="OrthoDB" id="342024at2759"/>
<reference evidence="8" key="1">
    <citation type="submission" date="2020-10" db="EMBL/GenBank/DDBJ databases">
        <title>Unveiling of a novel bifunctional photoreceptor, Dualchrome1, isolated from a cosmopolitan green alga.</title>
        <authorList>
            <person name="Suzuki S."/>
            <person name="Kawachi M."/>
        </authorList>
    </citation>
    <scope>NUCLEOTIDE SEQUENCE</scope>
    <source>
        <strain evidence="8">NIES 2893</strain>
    </source>
</reference>
<feature type="region of interest" description="Disordered" evidence="5">
    <location>
        <begin position="1"/>
        <end position="104"/>
    </location>
</feature>
<keyword evidence="9" id="KW-1185">Reference proteome</keyword>